<feature type="transmembrane region" description="Helical" evidence="1">
    <location>
        <begin position="323"/>
        <end position="350"/>
    </location>
</feature>
<feature type="domain" description="Heparan-alpha-glucosaminide N-acetyltransferase catalytic" evidence="2">
    <location>
        <begin position="20"/>
        <end position="255"/>
    </location>
</feature>
<dbReference type="Proteomes" id="UP000070299">
    <property type="component" value="Unassembled WGS sequence"/>
</dbReference>
<dbReference type="OrthoDB" id="9788724at2"/>
<dbReference type="RefSeq" id="WP_068373764.1">
    <property type="nucleotide sequence ID" value="NZ_LSNE01000003.1"/>
</dbReference>
<feature type="transmembrane region" description="Helical" evidence="1">
    <location>
        <begin position="164"/>
        <end position="182"/>
    </location>
</feature>
<feature type="transmembrane region" description="Helical" evidence="1">
    <location>
        <begin position="139"/>
        <end position="157"/>
    </location>
</feature>
<feature type="transmembrane region" description="Helical" evidence="1">
    <location>
        <begin position="229"/>
        <end position="250"/>
    </location>
</feature>
<dbReference type="PANTHER" id="PTHR31061:SF24">
    <property type="entry name" value="LD22376P"/>
    <property type="match status" value="1"/>
</dbReference>
<dbReference type="AlphaFoldDB" id="A0A136A485"/>
<protein>
    <submittedName>
        <fullName evidence="3">Heparan-alpha-glucosaminide N-acetyltransferase</fullName>
    </submittedName>
</protein>
<keyword evidence="4" id="KW-1185">Reference proteome</keyword>
<organism evidence="3 4">
    <name type="scientific">Paraglaciecola hydrolytica</name>
    <dbReference type="NCBI Taxonomy" id="1799789"/>
    <lineage>
        <taxon>Bacteria</taxon>
        <taxon>Pseudomonadati</taxon>
        <taxon>Pseudomonadota</taxon>
        <taxon>Gammaproteobacteria</taxon>
        <taxon>Alteromonadales</taxon>
        <taxon>Alteromonadaceae</taxon>
        <taxon>Paraglaciecola</taxon>
    </lineage>
</organism>
<keyword evidence="1" id="KW-0472">Membrane</keyword>
<sequence length="400" mass="45532">MFRLLRSHCQSILANQPINRLLALDVFRGITITAMILVNNPGSWQYIYAPMKHADWHGWTLTDLIFPFFIFIVGIAITLSGTKQLEQGKSRGSILKHAALRMVKLILLGWFLALFYYNFTADSYNWIEQRLLTMRFMGVLQRLALVYFACVLLWLYLSNRLLQMSFVVLLVGYWMTLWFIPYHDVLGKPYLGLMEFGNNLSAWLDSQLFNPQHLYYKTAQPFAFDPEGVLSTLPAIATGLSGIFVGQWLSKPNFNNLAKAKWLLLVGIIAVGLGELWGLYFPINKALWTSSYVLLSSGYACVMLAALIYLLDCKNIKNWSAPFVVFGANSIAFFMFAGVVARLLIMIPVADSSLKGWLYTQVFQPAFGEFNGSLAFAIGFLIMSYGVMYVMYRRGLFWKV</sequence>
<gene>
    <name evidence="3" type="ORF">AX660_08640</name>
</gene>
<feature type="transmembrane region" description="Helical" evidence="1">
    <location>
        <begin position="370"/>
        <end position="392"/>
    </location>
</feature>
<name>A0A136A485_9ALTE</name>
<feature type="transmembrane region" description="Helical" evidence="1">
    <location>
        <begin position="292"/>
        <end position="311"/>
    </location>
</feature>
<feature type="transmembrane region" description="Helical" evidence="1">
    <location>
        <begin position="58"/>
        <end position="81"/>
    </location>
</feature>
<dbReference type="EMBL" id="LSNE01000003">
    <property type="protein sequence ID" value="KXI30058.1"/>
    <property type="molecule type" value="Genomic_DNA"/>
</dbReference>
<dbReference type="InterPro" id="IPR012429">
    <property type="entry name" value="HGSNAT_cat"/>
</dbReference>
<feature type="transmembrane region" description="Helical" evidence="1">
    <location>
        <begin position="102"/>
        <end position="119"/>
    </location>
</feature>
<dbReference type="GO" id="GO:0016740">
    <property type="term" value="F:transferase activity"/>
    <property type="evidence" value="ECO:0007669"/>
    <property type="project" value="UniProtKB-KW"/>
</dbReference>
<dbReference type="STRING" id="1799789.AX660_08640"/>
<evidence type="ECO:0000256" key="1">
    <source>
        <dbReference type="SAM" id="Phobius"/>
    </source>
</evidence>
<dbReference type="Pfam" id="PF07786">
    <property type="entry name" value="HGSNAT_cat"/>
    <property type="match status" value="1"/>
</dbReference>
<keyword evidence="1" id="KW-0812">Transmembrane</keyword>
<proteinExistence type="predicted"/>
<evidence type="ECO:0000313" key="4">
    <source>
        <dbReference type="Proteomes" id="UP000070299"/>
    </source>
</evidence>
<dbReference type="PANTHER" id="PTHR31061">
    <property type="entry name" value="LD22376P"/>
    <property type="match status" value="1"/>
</dbReference>
<reference evidence="4" key="1">
    <citation type="submission" date="2016-02" db="EMBL/GenBank/DDBJ databases">
        <authorList>
            <person name="Schultz-Johansen M."/>
            <person name="Glaring M.A."/>
            <person name="Bech P.K."/>
            <person name="Stougaard P."/>
        </authorList>
    </citation>
    <scope>NUCLEOTIDE SEQUENCE [LARGE SCALE GENOMIC DNA]</scope>
    <source>
        <strain evidence="4">S66</strain>
    </source>
</reference>
<accession>A0A136A485</accession>
<keyword evidence="3" id="KW-0808">Transferase</keyword>
<keyword evidence="1" id="KW-1133">Transmembrane helix</keyword>
<feature type="transmembrane region" description="Helical" evidence="1">
    <location>
        <begin position="262"/>
        <end position="280"/>
    </location>
</feature>
<comment type="caution">
    <text evidence="3">The sequence shown here is derived from an EMBL/GenBank/DDBJ whole genome shotgun (WGS) entry which is preliminary data.</text>
</comment>
<evidence type="ECO:0000259" key="2">
    <source>
        <dbReference type="Pfam" id="PF07786"/>
    </source>
</evidence>
<evidence type="ECO:0000313" key="3">
    <source>
        <dbReference type="EMBL" id="KXI30058.1"/>
    </source>
</evidence>
<feature type="transmembrane region" description="Helical" evidence="1">
    <location>
        <begin position="21"/>
        <end position="38"/>
    </location>
</feature>